<proteinExistence type="predicted"/>
<organism evidence="1">
    <name type="scientific">bioreactor metagenome</name>
    <dbReference type="NCBI Taxonomy" id="1076179"/>
    <lineage>
        <taxon>unclassified sequences</taxon>
        <taxon>metagenomes</taxon>
        <taxon>ecological metagenomes</taxon>
    </lineage>
</organism>
<comment type="caution">
    <text evidence="1">The sequence shown here is derived from an EMBL/GenBank/DDBJ whole genome shotgun (WGS) entry which is preliminary data.</text>
</comment>
<reference evidence="1" key="1">
    <citation type="submission" date="2019-08" db="EMBL/GenBank/DDBJ databases">
        <authorList>
            <person name="Kucharzyk K."/>
            <person name="Murdoch R.W."/>
            <person name="Higgins S."/>
            <person name="Loffler F."/>
        </authorList>
    </citation>
    <scope>NUCLEOTIDE SEQUENCE</scope>
</reference>
<dbReference type="AlphaFoldDB" id="A0A645FNM3"/>
<evidence type="ECO:0000313" key="1">
    <source>
        <dbReference type="EMBL" id="MPN13793.1"/>
    </source>
</evidence>
<name>A0A645FNM3_9ZZZZ</name>
<protein>
    <submittedName>
        <fullName evidence="1">Uncharacterized protein</fullName>
    </submittedName>
</protein>
<sequence>MSLQNLSVRGLRHARACVGQRMGAVQGRVLAVSYIARGAVAHLSQGMERDRVFCHAARCSGGTAAYFWHYGYDARDTQRHIARYSMDNRPGAGILSYVPV</sequence>
<accession>A0A645FNM3</accession>
<dbReference type="EMBL" id="VSSQ01060339">
    <property type="protein sequence ID" value="MPN13793.1"/>
    <property type="molecule type" value="Genomic_DNA"/>
</dbReference>
<gene>
    <name evidence="1" type="ORF">SDC9_161119</name>
</gene>